<dbReference type="InterPro" id="IPR000412">
    <property type="entry name" value="ABC_2_transport"/>
</dbReference>
<dbReference type="PROSITE" id="PS51012">
    <property type="entry name" value="ABC_TM2"/>
    <property type="match status" value="1"/>
</dbReference>
<comment type="similarity">
    <text evidence="6">Belongs to the ABC-2 integral membrane protein family.</text>
</comment>
<keyword evidence="4 6" id="KW-0472">Membrane</keyword>
<accession>A0ABN3PKK3</accession>
<dbReference type="PANTHER" id="PTHR43229">
    <property type="entry name" value="NODULATION PROTEIN J"/>
    <property type="match status" value="1"/>
</dbReference>
<name>A0ABN3PKK3_9ACTN</name>
<evidence type="ECO:0000259" key="7">
    <source>
        <dbReference type="PROSITE" id="PS51012"/>
    </source>
</evidence>
<keyword evidence="5" id="KW-0046">Antibiotic resistance</keyword>
<feature type="transmembrane region" description="Helical" evidence="6">
    <location>
        <begin position="21"/>
        <end position="44"/>
    </location>
</feature>
<feature type="transmembrane region" description="Helical" evidence="6">
    <location>
        <begin position="56"/>
        <end position="80"/>
    </location>
</feature>
<dbReference type="Proteomes" id="UP001501509">
    <property type="component" value="Unassembled WGS sequence"/>
</dbReference>
<evidence type="ECO:0000313" key="8">
    <source>
        <dbReference type="EMBL" id="GAA2586392.1"/>
    </source>
</evidence>
<feature type="transmembrane region" description="Helical" evidence="6">
    <location>
        <begin position="228"/>
        <end position="247"/>
    </location>
</feature>
<feature type="transmembrane region" description="Helical" evidence="6">
    <location>
        <begin position="101"/>
        <end position="129"/>
    </location>
</feature>
<dbReference type="PIRSF" id="PIRSF006648">
    <property type="entry name" value="DrrB"/>
    <property type="match status" value="1"/>
</dbReference>
<proteinExistence type="inferred from homology"/>
<evidence type="ECO:0000313" key="9">
    <source>
        <dbReference type="Proteomes" id="UP001501509"/>
    </source>
</evidence>
<dbReference type="Pfam" id="PF01061">
    <property type="entry name" value="ABC2_membrane"/>
    <property type="match status" value="1"/>
</dbReference>
<evidence type="ECO:0000256" key="6">
    <source>
        <dbReference type="RuleBase" id="RU361157"/>
    </source>
</evidence>
<evidence type="ECO:0000256" key="3">
    <source>
        <dbReference type="ARBA" id="ARBA00022989"/>
    </source>
</evidence>
<dbReference type="InterPro" id="IPR051784">
    <property type="entry name" value="Nod_factor_ABC_transporter"/>
</dbReference>
<keyword evidence="3 6" id="KW-1133">Transmembrane helix</keyword>
<evidence type="ECO:0000256" key="2">
    <source>
        <dbReference type="ARBA" id="ARBA00022692"/>
    </source>
</evidence>
<comment type="subcellular location">
    <subcellularLocation>
        <location evidence="6">Cell membrane</location>
        <topology evidence="6">Multi-pass membrane protein</topology>
    </subcellularLocation>
    <subcellularLocation>
        <location evidence="1">Membrane</location>
        <topology evidence="1">Multi-pass membrane protein</topology>
    </subcellularLocation>
</comment>
<keyword evidence="9" id="KW-1185">Reference proteome</keyword>
<reference evidence="8 9" key="1">
    <citation type="journal article" date="2019" name="Int. J. Syst. Evol. Microbiol.">
        <title>The Global Catalogue of Microorganisms (GCM) 10K type strain sequencing project: providing services to taxonomists for standard genome sequencing and annotation.</title>
        <authorList>
            <consortium name="The Broad Institute Genomics Platform"/>
            <consortium name="The Broad Institute Genome Sequencing Center for Infectious Disease"/>
            <person name="Wu L."/>
            <person name="Ma J."/>
        </authorList>
    </citation>
    <scope>NUCLEOTIDE SEQUENCE [LARGE SCALE GENOMIC DNA]</scope>
    <source>
        <strain evidence="8 9">JCM 6833</strain>
    </source>
</reference>
<keyword evidence="6" id="KW-1003">Cell membrane</keyword>
<feature type="transmembrane region" description="Helical" evidence="6">
    <location>
        <begin position="169"/>
        <end position="187"/>
    </location>
</feature>
<evidence type="ECO:0000256" key="5">
    <source>
        <dbReference type="ARBA" id="ARBA00023251"/>
    </source>
</evidence>
<evidence type="ECO:0000256" key="4">
    <source>
        <dbReference type="ARBA" id="ARBA00023136"/>
    </source>
</evidence>
<dbReference type="PANTHER" id="PTHR43229:SF2">
    <property type="entry name" value="NODULATION PROTEIN J"/>
    <property type="match status" value="1"/>
</dbReference>
<dbReference type="EMBL" id="BAAATD010000002">
    <property type="protein sequence ID" value="GAA2586392.1"/>
    <property type="molecule type" value="Genomic_DNA"/>
</dbReference>
<dbReference type="InterPro" id="IPR047817">
    <property type="entry name" value="ABC2_TM_bact-type"/>
</dbReference>
<organism evidence="8 9">
    <name type="scientific">Actinomadura fulvescens</name>
    <dbReference type="NCBI Taxonomy" id="46160"/>
    <lineage>
        <taxon>Bacteria</taxon>
        <taxon>Bacillati</taxon>
        <taxon>Actinomycetota</taxon>
        <taxon>Actinomycetes</taxon>
        <taxon>Streptosporangiales</taxon>
        <taxon>Thermomonosporaceae</taxon>
        <taxon>Actinomadura</taxon>
    </lineage>
</organism>
<evidence type="ECO:0000256" key="1">
    <source>
        <dbReference type="ARBA" id="ARBA00004141"/>
    </source>
</evidence>
<feature type="transmembrane region" description="Helical" evidence="6">
    <location>
        <begin position="135"/>
        <end position="162"/>
    </location>
</feature>
<keyword evidence="2 6" id="KW-0812">Transmembrane</keyword>
<sequence length="253" mass="26887">MSEALILTGRTLRLSRRQPDAVLTAMILPVLLMLVFVYFFGGAIDTGAGYTRDQYVMYVTPGVLLLCAGFGSATTAVTVVEDMKQGVIDRFRSLDIGGTPILASHVLASTARNLASTVLVLGAALLIGFRPGATVAGWLAAAGVLLAYIVAISWLSAAFGLLARSPETAGGFTFLMMFLPYPSSAFVPTETMPGWLRPFAEHQPISPVIETVRGLLLDRPVGSAPWHALAWCGGILAFAIVAAAVLFRNRTSW</sequence>
<feature type="domain" description="ABC transmembrane type-2" evidence="7">
    <location>
        <begin position="20"/>
        <end position="250"/>
    </location>
</feature>
<comment type="caution">
    <text evidence="8">The sequence shown here is derived from an EMBL/GenBank/DDBJ whole genome shotgun (WGS) entry which is preliminary data.</text>
</comment>
<protein>
    <recommendedName>
        <fullName evidence="6">Transport permease protein</fullName>
    </recommendedName>
</protein>
<dbReference type="InterPro" id="IPR013525">
    <property type="entry name" value="ABC2_TM"/>
</dbReference>
<dbReference type="RefSeq" id="WP_344539680.1">
    <property type="nucleotide sequence ID" value="NZ_BAAATD010000002.1"/>
</dbReference>
<keyword evidence="6" id="KW-0813">Transport</keyword>
<gene>
    <name evidence="8" type="primary">lieB</name>
    <name evidence="8" type="ORF">GCM10010411_18910</name>
</gene>